<evidence type="ECO:0000256" key="1">
    <source>
        <dbReference type="SAM" id="MobiDB-lite"/>
    </source>
</evidence>
<comment type="caution">
    <text evidence="2">The sequence shown here is derived from an EMBL/GenBank/DDBJ whole genome shotgun (WGS) entry which is preliminary data.</text>
</comment>
<dbReference type="Proteomes" id="UP000265515">
    <property type="component" value="Unassembled WGS sequence"/>
</dbReference>
<protein>
    <submittedName>
        <fullName evidence="2">Uncharacterized protein</fullName>
    </submittedName>
</protein>
<feature type="region of interest" description="Disordered" evidence="1">
    <location>
        <begin position="245"/>
        <end position="344"/>
    </location>
</feature>
<proteinExistence type="predicted"/>
<name>A0A388L0R5_CHABU</name>
<evidence type="ECO:0000313" key="2">
    <source>
        <dbReference type="EMBL" id="GBG75914.1"/>
    </source>
</evidence>
<feature type="region of interest" description="Disordered" evidence="1">
    <location>
        <begin position="646"/>
        <end position="700"/>
    </location>
</feature>
<accession>A0A388L0R5</accession>
<feature type="region of interest" description="Disordered" evidence="1">
    <location>
        <begin position="414"/>
        <end position="433"/>
    </location>
</feature>
<evidence type="ECO:0000313" key="3">
    <source>
        <dbReference type="Proteomes" id="UP000265515"/>
    </source>
</evidence>
<sequence>MKENLWVQFDRIQLAFHGLLVDRLEEQYPANKILKWILPTPKFLAPHCGTMTTILEVKTDDPPVFPTEWKFAIQDRELSIQISTKTLPLCFRCRERGHLGTDLHNPKFPKNQKERKLLPDMLVEVEDAPGTWFIVDSTYDGWVFDDNLEEPDWVWHYSDKEATTKKPYIFPPADSRWQKNATGKEAGNPTKINVIPLNDSRVIREEKTREDLLWDLETVREQAEQEYNKEPENFQKQTQEIIELKENESKTENGQKTANLQCENKRTLDNSPIKERGQADSKRRRANTAEGAEGVDASPKNSVTEKPAKDSDFAMDEEDSEDNKSSSGSAPISDQTSPPNRSLQWLREYIENTKREREHLFNIRTACLKHIERNLKQGTIAGIQSSCNKYELLEKEEEFLEYAAFRYAEKKRVREQGQMDAKENNKDSDDPFQDLRPKKWKAAKVQKKQDLNHGQTKTAKKTARADLELDLAVIEAQAEKLKKLNAAYQPEFTSLQHIAEGKAPHVLQQARSARLTMMGLRPLLAARLNGILWGQETGALHEDQRVTLTDPKDSRQSSFTPLIAKMPERTRLKRGMIWRSWDTVTAIPYSVLSGLGIPAELPAASLADILRAGTLNGEADLETRAYAMDLDCFYRDDFQEEDMEDWAGDERTDQDPLGSPGNHASGSIGEYKIDDLGVKTEVDPPVTGPNTSISTDPGAS</sequence>
<feature type="compositionally biased region" description="Polar residues" evidence="1">
    <location>
        <begin position="330"/>
        <end position="343"/>
    </location>
</feature>
<gene>
    <name evidence="2" type="ORF">CBR_g21156</name>
</gene>
<dbReference type="EMBL" id="BFEA01000234">
    <property type="protein sequence ID" value="GBG75914.1"/>
    <property type="molecule type" value="Genomic_DNA"/>
</dbReference>
<feature type="compositionally biased region" description="Polar residues" evidence="1">
    <location>
        <begin position="688"/>
        <end position="700"/>
    </location>
</feature>
<keyword evidence="3" id="KW-1185">Reference proteome</keyword>
<feature type="compositionally biased region" description="Basic and acidic residues" evidence="1">
    <location>
        <begin position="671"/>
        <end position="682"/>
    </location>
</feature>
<dbReference type="Gramene" id="GBG75914">
    <property type="protein sequence ID" value="GBG75914"/>
    <property type="gene ID" value="CBR_g21156"/>
</dbReference>
<organism evidence="2 3">
    <name type="scientific">Chara braunii</name>
    <name type="common">Braun's stonewort</name>
    <dbReference type="NCBI Taxonomy" id="69332"/>
    <lineage>
        <taxon>Eukaryota</taxon>
        <taxon>Viridiplantae</taxon>
        <taxon>Streptophyta</taxon>
        <taxon>Charophyceae</taxon>
        <taxon>Charales</taxon>
        <taxon>Characeae</taxon>
        <taxon>Chara</taxon>
    </lineage>
</organism>
<reference evidence="2 3" key="1">
    <citation type="journal article" date="2018" name="Cell">
        <title>The Chara Genome: Secondary Complexity and Implications for Plant Terrestrialization.</title>
        <authorList>
            <person name="Nishiyama T."/>
            <person name="Sakayama H."/>
            <person name="Vries J.D."/>
            <person name="Buschmann H."/>
            <person name="Saint-Marcoux D."/>
            <person name="Ullrich K.K."/>
            <person name="Haas F.B."/>
            <person name="Vanderstraeten L."/>
            <person name="Becker D."/>
            <person name="Lang D."/>
            <person name="Vosolsobe S."/>
            <person name="Rombauts S."/>
            <person name="Wilhelmsson P.K.I."/>
            <person name="Janitza P."/>
            <person name="Kern R."/>
            <person name="Heyl A."/>
            <person name="Rumpler F."/>
            <person name="Villalobos L.I.A.C."/>
            <person name="Clay J.M."/>
            <person name="Skokan R."/>
            <person name="Toyoda A."/>
            <person name="Suzuki Y."/>
            <person name="Kagoshima H."/>
            <person name="Schijlen E."/>
            <person name="Tajeshwar N."/>
            <person name="Catarino B."/>
            <person name="Hetherington A.J."/>
            <person name="Saltykova A."/>
            <person name="Bonnot C."/>
            <person name="Breuninger H."/>
            <person name="Symeonidi A."/>
            <person name="Radhakrishnan G.V."/>
            <person name="Van Nieuwerburgh F."/>
            <person name="Deforce D."/>
            <person name="Chang C."/>
            <person name="Karol K.G."/>
            <person name="Hedrich R."/>
            <person name="Ulvskov P."/>
            <person name="Glockner G."/>
            <person name="Delwiche C.F."/>
            <person name="Petrasek J."/>
            <person name="Van de Peer Y."/>
            <person name="Friml J."/>
            <person name="Beilby M."/>
            <person name="Dolan L."/>
            <person name="Kohara Y."/>
            <person name="Sugano S."/>
            <person name="Fujiyama A."/>
            <person name="Delaux P.-M."/>
            <person name="Quint M."/>
            <person name="TheiBen G."/>
            <person name="Hagemann M."/>
            <person name="Harholt J."/>
            <person name="Dunand C."/>
            <person name="Zachgo S."/>
            <person name="Langdale J."/>
            <person name="Maumus F."/>
            <person name="Straeten D.V.D."/>
            <person name="Gould S.B."/>
            <person name="Rensing S.A."/>
        </authorList>
    </citation>
    <scope>NUCLEOTIDE SEQUENCE [LARGE SCALE GENOMIC DNA]</scope>
    <source>
        <strain evidence="2 3">S276</strain>
    </source>
</reference>
<dbReference type="AlphaFoldDB" id="A0A388L0R5"/>
<feature type="compositionally biased region" description="Basic and acidic residues" evidence="1">
    <location>
        <begin position="263"/>
        <end position="281"/>
    </location>
</feature>